<comment type="pathway">
    <text evidence="6">Carbohydrate metabolism; D-ribose degradation; D-ribose 5-phosphate from beta-D-ribopyranose: step 1/2.</text>
</comment>
<dbReference type="EMBL" id="JAAITT010000031">
    <property type="protein sequence ID" value="NSJ50840.1"/>
    <property type="molecule type" value="Genomic_DNA"/>
</dbReference>
<dbReference type="GO" id="GO:0016872">
    <property type="term" value="F:intramolecular lyase activity"/>
    <property type="evidence" value="ECO:0007669"/>
    <property type="project" value="UniProtKB-UniRule"/>
</dbReference>
<gene>
    <name evidence="6 7" type="primary">rbsD</name>
    <name evidence="8" type="ORF">G5B36_19320</name>
    <name evidence="7" type="ORF">L0N08_24615</name>
</gene>
<keyword evidence="5 6" id="KW-0119">Carbohydrate metabolism</keyword>
<comment type="subunit">
    <text evidence="6">Homodecamer.</text>
</comment>
<keyword evidence="4 6" id="KW-0413">Isomerase</keyword>
<feature type="active site" description="Proton donor" evidence="6">
    <location>
        <position position="20"/>
    </location>
</feature>
<dbReference type="EMBL" id="JAKNGE010000040">
    <property type="protein sequence ID" value="MCG4748601.1"/>
    <property type="molecule type" value="Genomic_DNA"/>
</dbReference>
<comment type="caution">
    <text evidence="7">The sequence shown here is derived from an EMBL/GenBank/DDBJ whole genome shotgun (WGS) entry which is preliminary data.</text>
</comment>
<dbReference type="AlphaFoldDB" id="A0AAW5C546"/>
<accession>A0AAW5C546</accession>
<evidence type="ECO:0000313" key="10">
    <source>
        <dbReference type="Proteomes" id="UP001299608"/>
    </source>
</evidence>
<comment type="function">
    <text evidence="6">Catalyzes the interconversion of beta-pyran and beta-furan forms of D-ribose.</text>
</comment>
<sequence>MKKIGLLHGELSRTIAELAHEDIILIGDAGMPVPEGVKLIDLAVVCGVPSFIDVLKAVMSEMLVAKGIIDMEQEEVSPQMGVKIREAVGKEFPLEIRPHAEVKELSKKAKAVIRTGEFTPYSNIILEADCLF</sequence>
<evidence type="ECO:0000256" key="1">
    <source>
        <dbReference type="ARBA" id="ARBA00000223"/>
    </source>
</evidence>
<dbReference type="GO" id="GO:0019303">
    <property type="term" value="P:D-ribose catabolic process"/>
    <property type="evidence" value="ECO:0007669"/>
    <property type="project" value="UniProtKB-UniRule"/>
</dbReference>
<evidence type="ECO:0000313" key="8">
    <source>
        <dbReference type="EMBL" id="NSJ50840.1"/>
    </source>
</evidence>
<dbReference type="InterPro" id="IPR023750">
    <property type="entry name" value="RbsD-like_sf"/>
</dbReference>
<evidence type="ECO:0000256" key="4">
    <source>
        <dbReference type="ARBA" id="ARBA00023235"/>
    </source>
</evidence>
<dbReference type="Gene3D" id="3.40.1650.10">
    <property type="entry name" value="RbsD-like domain"/>
    <property type="match status" value="1"/>
</dbReference>
<reference evidence="8" key="2">
    <citation type="submission" date="2020-02" db="EMBL/GenBank/DDBJ databases">
        <authorList>
            <person name="Littmann E."/>
            <person name="Sorbara M."/>
        </authorList>
    </citation>
    <scope>NUCLEOTIDE SEQUENCE</scope>
    <source>
        <strain evidence="8">MSK.1.17</strain>
    </source>
</reference>
<dbReference type="Pfam" id="PF05025">
    <property type="entry name" value="RbsD_FucU"/>
    <property type="match status" value="1"/>
</dbReference>
<proteinExistence type="inferred from homology"/>
<dbReference type="RefSeq" id="WP_025484097.1">
    <property type="nucleotide sequence ID" value="NZ_CAXTHN010000059.1"/>
</dbReference>
<evidence type="ECO:0000256" key="2">
    <source>
        <dbReference type="ARBA" id="ARBA00012862"/>
    </source>
</evidence>
<dbReference type="Proteomes" id="UP001299608">
    <property type="component" value="Unassembled WGS sequence"/>
</dbReference>
<evidence type="ECO:0000256" key="3">
    <source>
        <dbReference type="ARBA" id="ARBA00022490"/>
    </source>
</evidence>
<dbReference type="GO" id="GO:0005829">
    <property type="term" value="C:cytosol"/>
    <property type="evidence" value="ECO:0007669"/>
    <property type="project" value="TreeGrafter"/>
</dbReference>
<comment type="subcellular location">
    <subcellularLocation>
        <location evidence="6">Cytoplasm</location>
    </subcellularLocation>
</comment>
<dbReference type="PANTHER" id="PTHR37831">
    <property type="entry name" value="D-RIBOSE PYRANASE"/>
    <property type="match status" value="1"/>
</dbReference>
<dbReference type="InterPro" id="IPR023064">
    <property type="entry name" value="D-ribose_pyranase"/>
</dbReference>
<feature type="binding site" evidence="6">
    <location>
        <position position="28"/>
    </location>
    <ligand>
        <name>substrate</name>
    </ligand>
</feature>
<keyword evidence="9" id="KW-1185">Reference proteome</keyword>
<dbReference type="PANTHER" id="PTHR37831:SF1">
    <property type="entry name" value="D-RIBOSE PYRANASE"/>
    <property type="match status" value="1"/>
</dbReference>
<evidence type="ECO:0000256" key="6">
    <source>
        <dbReference type="HAMAP-Rule" id="MF_01661"/>
    </source>
</evidence>
<reference evidence="8 9" key="1">
    <citation type="journal article" date="2020" name="Cell Host Microbe">
        <title>Functional and Genomic Variation between Human-Derived Isolates of Lachnospiraceae Reveals Inter- and Intra-Species Diversity.</title>
        <authorList>
            <person name="Sorbara M.T."/>
            <person name="Littmann E.R."/>
            <person name="Fontana E."/>
            <person name="Moody T.U."/>
            <person name="Kohout C.E."/>
            <person name="Gjonbalaj M."/>
            <person name="Eaton V."/>
            <person name="Seok R."/>
            <person name="Leiner I.M."/>
            <person name="Pamer E.G."/>
        </authorList>
    </citation>
    <scope>NUCLEOTIDE SEQUENCE [LARGE SCALE GENOMIC DNA]</scope>
    <source>
        <strain evidence="8 9">MSK.1.17</strain>
    </source>
</reference>
<reference evidence="7" key="3">
    <citation type="submission" date="2022-01" db="EMBL/GenBank/DDBJ databases">
        <title>Collection of gut derived symbiotic bacterial strains cultured from healthy donors.</title>
        <authorList>
            <person name="Lin H."/>
            <person name="Kohout C."/>
            <person name="Waligurski E."/>
            <person name="Pamer E.G."/>
        </authorList>
    </citation>
    <scope>NUCLEOTIDE SEQUENCE</scope>
    <source>
        <strain evidence="7">DFI.6.55</strain>
    </source>
</reference>
<keyword evidence="3 6" id="KW-0963">Cytoplasm</keyword>
<protein>
    <recommendedName>
        <fullName evidence="2 6">D-ribose pyranase</fullName>
        <ecNumber evidence="2 6">5.4.99.62</ecNumber>
    </recommendedName>
</protein>
<comment type="similarity">
    <text evidence="6">Belongs to the RbsD / FucU family. RbsD subfamily.</text>
</comment>
<dbReference type="SUPFAM" id="SSF102546">
    <property type="entry name" value="RbsD-like"/>
    <property type="match status" value="1"/>
</dbReference>
<organism evidence="7 10">
    <name type="scientific">Enterocloster aldenensis</name>
    <dbReference type="NCBI Taxonomy" id="358742"/>
    <lineage>
        <taxon>Bacteria</taxon>
        <taxon>Bacillati</taxon>
        <taxon>Bacillota</taxon>
        <taxon>Clostridia</taxon>
        <taxon>Lachnospirales</taxon>
        <taxon>Lachnospiraceae</taxon>
        <taxon>Enterocloster</taxon>
    </lineage>
</organism>
<name>A0AAW5C546_9FIRM</name>
<evidence type="ECO:0000256" key="5">
    <source>
        <dbReference type="ARBA" id="ARBA00023277"/>
    </source>
</evidence>
<feature type="binding site" evidence="6">
    <location>
        <begin position="121"/>
        <end position="123"/>
    </location>
    <ligand>
        <name>substrate</name>
    </ligand>
</feature>
<dbReference type="NCBIfam" id="NF008761">
    <property type="entry name" value="PRK11797.1"/>
    <property type="match status" value="1"/>
</dbReference>
<dbReference type="GO" id="GO:0062193">
    <property type="term" value="F:D-ribose pyranase activity"/>
    <property type="evidence" value="ECO:0007669"/>
    <property type="project" value="UniProtKB-EC"/>
</dbReference>
<feature type="binding site" evidence="6">
    <location>
        <position position="99"/>
    </location>
    <ligand>
        <name>substrate</name>
    </ligand>
</feature>
<dbReference type="HAMAP" id="MF_01661">
    <property type="entry name" value="D_rib_pyranase"/>
    <property type="match status" value="1"/>
</dbReference>
<evidence type="ECO:0000313" key="9">
    <source>
        <dbReference type="Proteomes" id="UP000669239"/>
    </source>
</evidence>
<evidence type="ECO:0000313" key="7">
    <source>
        <dbReference type="EMBL" id="MCG4748601.1"/>
    </source>
</evidence>
<dbReference type="EC" id="5.4.99.62" evidence="2 6"/>
<dbReference type="Proteomes" id="UP000669239">
    <property type="component" value="Unassembled WGS sequence"/>
</dbReference>
<comment type="catalytic activity">
    <reaction evidence="1 6">
        <text>beta-D-ribopyranose = beta-D-ribofuranose</text>
        <dbReference type="Rhea" id="RHEA:25432"/>
        <dbReference type="ChEBI" id="CHEBI:27476"/>
        <dbReference type="ChEBI" id="CHEBI:47002"/>
        <dbReference type="EC" id="5.4.99.62"/>
    </reaction>
</comment>
<dbReference type="GO" id="GO:0048029">
    <property type="term" value="F:monosaccharide binding"/>
    <property type="evidence" value="ECO:0007669"/>
    <property type="project" value="InterPro"/>
</dbReference>
<dbReference type="InterPro" id="IPR007721">
    <property type="entry name" value="RbsD_FucU"/>
</dbReference>